<dbReference type="CDD" id="cd18085">
    <property type="entry name" value="TM1570-like"/>
    <property type="match status" value="1"/>
</dbReference>
<evidence type="ECO:0000313" key="3">
    <source>
        <dbReference type="Proteomes" id="UP000468766"/>
    </source>
</evidence>
<comment type="caution">
    <text evidence="2">The sequence shown here is derived from an EMBL/GenBank/DDBJ whole genome shotgun (WGS) entry which is preliminary data.</text>
</comment>
<dbReference type="Proteomes" id="UP000468766">
    <property type="component" value="Unassembled WGS sequence"/>
</dbReference>
<dbReference type="EMBL" id="WBXO01000001">
    <property type="protein sequence ID" value="KAB2954428.1"/>
    <property type="molecule type" value="Genomic_DNA"/>
</dbReference>
<keyword evidence="2" id="KW-0808">Transferase</keyword>
<feature type="domain" description="tRNA (guanine-N(1)-)-methyltransferase C-terminal" evidence="1">
    <location>
        <begin position="14"/>
        <end position="194"/>
    </location>
</feature>
<proteinExistence type="predicted"/>
<name>A0A6I0FAB4_9FIRM</name>
<evidence type="ECO:0000259" key="1">
    <source>
        <dbReference type="Pfam" id="PF09936"/>
    </source>
</evidence>
<dbReference type="GO" id="GO:0032259">
    <property type="term" value="P:methylation"/>
    <property type="evidence" value="ECO:0007669"/>
    <property type="project" value="UniProtKB-KW"/>
</dbReference>
<dbReference type="InterPro" id="IPR029026">
    <property type="entry name" value="tRNA_m1G_MTases_N"/>
</dbReference>
<evidence type="ECO:0000313" key="2">
    <source>
        <dbReference type="EMBL" id="KAB2954428.1"/>
    </source>
</evidence>
<dbReference type="RefSeq" id="WP_151617874.1">
    <property type="nucleotide sequence ID" value="NZ_WBXO01000001.1"/>
</dbReference>
<sequence>MTWENDQQRKKALLYIALVHHPVYNKNMDIIATSVTNLDLHDISRTARTYDVAGYLILHPHLAQQRLVSEILRYWTDGYGAEYNPDRKEALERIEVLTSVEEAISYIEQKEGRRPQIITTDARIYDNSISYSGMRKKLQTEEGPWLLLFGTGFGMEKELMASADYILHPIWGRGDYNHLSVRSAAAIIIDRLLGESWFE</sequence>
<keyword evidence="3" id="KW-1185">Reference proteome</keyword>
<dbReference type="InterPro" id="IPR019230">
    <property type="entry name" value="RNA_MeTrfase_C_dom"/>
</dbReference>
<reference evidence="2 3" key="1">
    <citation type="submission" date="2019-10" db="EMBL/GenBank/DDBJ databases">
        <title>Whole-genome sequence of the extremophile Heliorestis acidaminivorans DSM 24790.</title>
        <authorList>
            <person name="Kyndt J.A."/>
            <person name="Meyer T.E."/>
        </authorList>
    </citation>
    <scope>NUCLEOTIDE SEQUENCE [LARGE SCALE GENOMIC DNA]</scope>
    <source>
        <strain evidence="2 3">DSM 24790</strain>
    </source>
</reference>
<dbReference type="Pfam" id="PF09936">
    <property type="entry name" value="Methyltrn_RNA_4"/>
    <property type="match status" value="1"/>
</dbReference>
<protein>
    <submittedName>
        <fullName evidence="2">RNA methyltransferase</fullName>
    </submittedName>
</protein>
<dbReference type="Gene3D" id="3.40.1280.10">
    <property type="match status" value="1"/>
</dbReference>
<accession>A0A6I0FAB4</accession>
<organism evidence="2 3">
    <name type="scientific">Heliorestis acidaminivorans</name>
    <dbReference type="NCBI Taxonomy" id="553427"/>
    <lineage>
        <taxon>Bacteria</taxon>
        <taxon>Bacillati</taxon>
        <taxon>Bacillota</taxon>
        <taxon>Clostridia</taxon>
        <taxon>Eubacteriales</taxon>
        <taxon>Heliobacteriaceae</taxon>
        <taxon>Heliorestis</taxon>
    </lineage>
</organism>
<dbReference type="GO" id="GO:0008168">
    <property type="term" value="F:methyltransferase activity"/>
    <property type="evidence" value="ECO:0007669"/>
    <property type="project" value="UniProtKB-KW"/>
</dbReference>
<gene>
    <name evidence="2" type="ORF">F9B85_01715</name>
</gene>
<dbReference type="OrthoDB" id="9794931at2"/>
<keyword evidence="2" id="KW-0489">Methyltransferase</keyword>
<dbReference type="AlphaFoldDB" id="A0A6I0FAB4"/>